<keyword evidence="6" id="KW-0325">Glycoprotein</keyword>
<evidence type="ECO:0000313" key="11">
    <source>
        <dbReference type="Proteomes" id="UP000821853"/>
    </source>
</evidence>
<feature type="region of interest" description="Disordered" evidence="7">
    <location>
        <begin position="675"/>
        <end position="746"/>
    </location>
</feature>
<evidence type="ECO:0000256" key="4">
    <source>
        <dbReference type="ARBA" id="ARBA00022989"/>
    </source>
</evidence>
<dbReference type="VEuPathDB" id="VectorBase:HLOH_047004"/>
<organism evidence="10 11">
    <name type="scientific">Haemaphysalis longicornis</name>
    <name type="common">Bush tick</name>
    <dbReference type="NCBI Taxonomy" id="44386"/>
    <lineage>
        <taxon>Eukaryota</taxon>
        <taxon>Metazoa</taxon>
        <taxon>Ecdysozoa</taxon>
        <taxon>Arthropoda</taxon>
        <taxon>Chelicerata</taxon>
        <taxon>Arachnida</taxon>
        <taxon>Acari</taxon>
        <taxon>Parasitiformes</taxon>
        <taxon>Ixodida</taxon>
        <taxon>Ixodoidea</taxon>
        <taxon>Ixodidae</taxon>
        <taxon>Haemaphysalinae</taxon>
        <taxon>Haemaphysalis</taxon>
    </lineage>
</organism>
<feature type="signal peptide" evidence="9">
    <location>
        <begin position="1"/>
        <end position="29"/>
    </location>
</feature>
<keyword evidence="11" id="KW-1185">Reference proteome</keyword>
<proteinExistence type="inferred from homology"/>
<keyword evidence="9" id="KW-0732">Signal</keyword>
<protein>
    <submittedName>
        <fullName evidence="10">Uncharacterized protein</fullName>
    </submittedName>
</protein>
<evidence type="ECO:0000313" key="10">
    <source>
        <dbReference type="EMBL" id="KAH9381558.1"/>
    </source>
</evidence>
<feature type="transmembrane region" description="Helical" evidence="8">
    <location>
        <begin position="144"/>
        <end position="173"/>
    </location>
</feature>
<evidence type="ECO:0000256" key="2">
    <source>
        <dbReference type="ARBA" id="ARBA00006058"/>
    </source>
</evidence>
<evidence type="ECO:0000256" key="8">
    <source>
        <dbReference type="SAM" id="Phobius"/>
    </source>
</evidence>
<accession>A0A9J6GSR6</accession>
<evidence type="ECO:0000256" key="6">
    <source>
        <dbReference type="ARBA" id="ARBA00023180"/>
    </source>
</evidence>
<dbReference type="GO" id="GO:0016020">
    <property type="term" value="C:membrane"/>
    <property type="evidence" value="ECO:0007669"/>
    <property type="project" value="UniProtKB-SubCell"/>
</dbReference>
<evidence type="ECO:0000256" key="9">
    <source>
        <dbReference type="SAM" id="SignalP"/>
    </source>
</evidence>
<dbReference type="OrthoDB" id="10391523at2759"/>
<dbReference type="Proteomes" id="UP000821853">
    <property type="component" value="Chromosome 9"/>
</dbReference>
<dbReference type="AlphaFoldDB" id="A0A9J6GSR6"/>
<feature type="transmembrane region" description="Helical" evidence="8">
    <location>
        <begin position="402"/>
        <end position="431"/>
    </location>
</feature>
<reference evidence="10 11" key="1">
    <citation type="journal article" date="2020" name="Cell">
        <title>Large-Scale Comparative Analyses of Tick Genomes Elucidate Their Genetic Diversity and Vector Capacities.</title>
        <authorList>
            <consortium name="Tick Genome and Microbiome Consortium (TIGMIC)"/>
            <person name="Jia N."/>
            <person name="Wang J."/>
            <person name="Shi W."/>
            <person name="Du L."/>
            <person name="Sun Y."/>
            <person name="Zhan W."/>
            <person name="Jiang J.F."/>
            <person name="Wang Q."/>
            <person name="Zhang B."/>
            <person name="Ji P."/>
            <person name="Bell-Sakyi L."/>
            <person name="Cui X.M."/>
            <person name="Yuan T.T."/>
            <person name="Jiang B.G."/>
            <person name="Yang W.F."/>
            <person name="Lam T.T."/>
            <person name="Chang Q.C."/>
            <person name="Ding S.J."/>
            <person name="Wang X.J."/>
            <person name="Zhu J.G."/>
            <person name="Ruan X.D."/>
            <person name="Zhao L."/>
            <person name="Wei J.T."/>
            <person name="Ye R.Z."/>
            <person name="Que T.C."/>
            <person name="Du C.H."/>
            <person name="Zhou Y.H."/>
            <person name="Cheng J.X."/>
            <person name="Dai P.F."/>
            <person name="Guo W.B."/>
            <person name="Han X.H."/>
            <person name="Huang E.J."/>
            <person name="Li L.F."/>
            <person name="Wei W."/>
            <person name="Gao Y.C."/>
            <person name="Liu J.Z."/>
            <person name="Shao H.Z."/>
            <person name="Wang X."/>
            <person name="Wang C.C."/>
            <person name="Yang T.C."/>
            <person name="Huo Q.B."/>
            <person name="Li W."/>
            <person name="Chen H.Y."/>
            <person name="Chen S.E."/>
            <person name="Zhou L.G."/>
            <person name="Ni X.B."/>
            <person name="Tian J.H."/>
            <person name="Sheng Y."/>
            <person name="Liu T."/>
            <person name="Pan Y.S."/>
            <person name="Xia L.Y."/>
            <person name="Li J."/>
            <person name="Zhao F."/>
            <person name="Cao W.C."/>
        </authorList>
    </citation>
    <scope>NUCLEOTIDE SEQUENCE [LARGE SCALE GENOMIC DNA]</scope>
    <source>
        <strain evidence="10">HaeL-2018</strain>
    </source>
</reference>
<dbReference type="PANTHER" id="PTHR22730:SF1">
    <property type="entry name" value="PROMININ-LIKE PROTEIN"/>
    <property type="match status" value="1"/>
</dbReference>
<dbReference type="InterPro" id="IPR008795">
    <property type="entry name" value="Prominin"/>
</dbReference>
<dbReference type="PANTHER" id="PTHR22730">
    <property type="entry name" value="PROMININ PROM PROTEIN"/>
    <property type="match status" value="1"/>
</dbReference>
<feature type="transmembrane region" description="Helical" evidence="8">
    <location>
        <begin position="605"/>
        <end position="624"/>
    </location>
</feature>
<comment type="caution">
    <text evidence="10">The sequence shown here is derived from an EMBL/GenBank/DDBJ whole genome shotgun (WGS) entry which is preliminary data.</text>
</comment>
<feature type="compositionally biased region" description="Basic residues" evidence="7">
    <location>
        <begin position="675"/>
        <end position="686"/>
    </location>
</feature>
<feature type="transmembrane region" description="Helical" evidence="8">
    <location>
        <begin position="100"/>
        <end position="123"/>
    </location>
</feature>
<name>A0A9J6GSR6_HAELO</name>
<sequence length="746" mass="82225">MAGFLPVSCGNRWLLQVALVLIWRSPTDAVVAQEEDEPENTDEGPATILAGWYDVCQLLEDLLLVKPKSAEVVSALLTEDVRNVDFIDVIDLFSAQQPTILVFIIATLCYVVTLVVGTPLYFWARSHELMGGDRTQDINESYKFVLQALTVAFVICVAVAGLTICITALTVYFQAPLVTGSRPGLFSNLNEVGDYVSSIAEELRNLTRAKTRGLKGIEKSAQRGLVKVVYEYYLPEVERQTTFARVPAPRLFHTFAELAQQHSRVSGMVRAAENIKSALQKNLTWFIASNFVDTYKTEIQAILGQVPKTLELVKSTEKEISDETAKFKKSLSSFMARFDDNSKNSLTAVFGKRFLYYGTASIVLCGALLVFFSGAFLVGLGSHDDTVAPTKRSVISERAGDTLLAGIGLNAAFGSFIAVFTVVLMLTGVLADGYACKPYRNLMSPDEPDQSSAKILDAVWDTVWSESSRGKFFATLAPGYWFLNCDTERKTIELLPAALSQRIEELQNSSDVIVNKLKDLKVAPDKLLPGKGPEGMRLADYVELTHGLKDKVQAIPFELANSVDKKVSIKLPKQDPPAMECGRLYNIYQKAFGSFCEMTLKNHNGWWLAMYICLLLLGALAIMSHHASRYFLRMNNYTYDGSEVESTSSAESIKGGTSDKSSSVFDLEAADGKKVARKKDSTKRKDKRDDASTAAKTSDAAEEEKHPKEEGAKENNEQVPEEVDIKPNNTPPKGQTKFGYGQCAVC</sequence>
<keyword evidence="5 8" id="KW-0472">Membrane</keyword>
<keyword evidence="3 8" id="KW-0812">Transmembrane</keyword>
<gene>
    <name evidence="10" type="ORF">HPB48_005467</name>
</gene>
<evidence type="ECO:0000256" key="3">
    <source>
        <dbReference type="ARBA" id="ARBA00022692"/>
    </source>
</evidence>
<dbReference type="Pfam" id="PF05478">
    <property type="entry name" value="Prominin"/>
    <property type="match status" value="1"/>
</dbReference>
<feature type="chain" id="PRO_5039942584" evidence="9">
    <location>
        <begin position="30"/>
        <end position="746"/>
    </location>
</feature>
<comment type="similarity">
    <text evidence="2">Belongs to the prominin family.</text>
</comment>
<evidence type="ECO:0000256" key="1">
    <source>
        <dbReference type="ARBA" id="ARBA00004141"/>
    </source>
</evidence>
<dbReference type="EMBL" id="JABSTR010000011">
    <property type="protein sequence ID" value="KAH9381558.1"/>
    <property type="molecule type" value="Genomic_DNA"/>
</dbReference>
<dbReference type="OMA" id="WARSHEL"/>
<keyword evidence="4 8" id="KW-1133">Transmembrane helix</keyword>
<comment type="subcellular location">
    <subcellularLocation>
        <location evidence="1">Membrane</location>
        <topology evidence="1">Multi-pass membrane protein</topology>
    </subcellularLocation>
</comment>
<evidence type="ECO:0000256" key="5">
    <source>
        <dbReference type="ARBA" id="ARBA00023136"/>
    </source>
</evidence>
<feature type="transmembrane region" description="Helical" evidence="8">
    <location>
        <begin position="354"/>
        <end position="381"/>
    </location>
</feature>
<feature type="compositionally biased region" description="Basic and acidic residues" evidence="7">
    <location>
        <begin position="703"/>
        <end position="716"/>
    </location>
</feature>
<evidence type="ECO:0000256" key="7">
    <source>
        <dbReference type="SAM" id="MobiDB-lite"/>
    </source>
</evidence>